<dbReference type="InterPro" id="IPR037158">
    <property type="entry name" value="Thr_synth_N_sf"/>
</dbReference>
<dbReference type="PANTHER" id="PTHR43515:SF1">
    <property type="entry name" value="THREONINE SYNTHASE-LIKE 1"/>
    <property type="match status" value="1"/>
</dbReference>
<accession>A0A2G8KYE3</accession>
<dbReference type="Pfam" id="PF01202">
    <property type="entry name" value="SKI"/>
    <property type="match status" value="1"/>
</dbReference>
<name>A0A2G8KYE3_STIJA</name>
<dbReference type="InterPro" id="IPR031322">
    <property type="entry name" value="Shikimate/glucono_kinase"/>
</dbReference>
<feature type="domain" description="Threonine synthase N-terminal" evidence="1">
    <location>
        <begin position="169"/>
        <end position="205"/>
    </location>
</feature>
<comment type="caution">
    <text evidence="2">The sequence shown here is derived from an EMBL/GenBank/DDBJ whole genome shotgun (WGS) entry which is preliminary data.</text>
</comment>
<keyword evidence="3" id="KW-1185">Reference proteome</keyword>
<dbReference type="Gene3D" id="3.90.1380.10">
    <property type="entry name" value="Threonine synthase, N-terminal domain"/>
    <property type="match status" value="1"/>
</dbReference>
<evidence type="ECO:0000259" key="1">
    <source>
        <dbReference type="Pfam" id="PF14821"/>
    </source>
</evidence>
<dbReference type="STRING" id="307972.A0A2G8KYE3"/>
<dbReference type="Proteomes" id="UP000230750">
    <property type="component" value="Unassembled WGS sequence"/>
</dbReference>
<dbReference type="Pfam" id="PF14821">
    <property type="entry name" value="Thr_synth_N"/>
    <property type="match status" value="1"/>
</dbReference>
<dbReference type="Gene3D" id="3.40.50.300">
    <property type="entry name" value="P-loop containing nucleotide triphosphate hydrolases"/>
    <property type="match status" value="1"/>
</dbReference>
<dbReference type="OrthoDB" id="5203861at2759"/>
<dbReference type="AlphaFoldDB" id="A0A2G8KYE3"/>
<dbReference type="InterPro" id="IPR027417">
    <property type="entry name" value="P-loop_NTPase"/>
</dbReference>
<protein>
    <submittedName>
        <fullName evidence="2">Putative threonine synthase-like 1-like</fullName>
    </submittedName>
</protein>
<evidence type="ECO:0000313" key="3">
    <source>
        <dbReference type="Proteomes" id="UP000230750"/>
    </source>
</evidence>
<reference evidence="2 3" key="1">
    <citation type="journal article" date="2017" name="PLoS Biol.">
        <title>The sea cucumber genome provides insights into morphological evolution and visceral regeneration.</title>
        <authorList>
            <person name="Zhang X."/>
            <person name="Sun L."/>
            <person name="Yuan J."/>
            <person name="Sun Y."/>
            <person name="Gao Y."/>
            <person name="Zhang L."/>
            <person name="Li S."/>
            <person name="Dai H."/>
            <person name="Hamel J.F."/>
            <person name="Liu C."/>
            <person name="Yu Y."/>
            <person name="Liu S."/>
            <person name="Lin W."/>
            <person name="Guo K."/>
            <person name="Jin S."/>
            <person name="Xu P."/>
            <person name="Storey K.B."/>
            <person name="Huan P."/>
            <person name="Zhang T."/>
            <person name="Zhou Y."/>
            <person name="Zhang J."/>
            <person name="Lin C."/>
            <person name="Li X."/>
            <person name="Xing L."/>
            <person name="Huo D."/>
            <person name="Sun M."/>
            <person name="Wang L."/>
            <person name="Mercier A."/>
            <person name="Li F."/>
            <person name="Yang H."/>
            <person name="Xiang J."/>
        </authorList>
    </citation>
    <scope>NUCLEOTIDE SEQUENCE [LARGE SCALE GENOMIC DNA]</scope>
    <source>
        <strain evidence="2">Shaxun</strain>
        <tissue evidence="2">Muscle</tissue>
    </source>
</reference>
<proteinExistence type="predicted"/>
<evidence type="ECO:0000313" key="2">
    <source>
        <dbReference type="EMBL" id="PIK53001.1"/>
    </source>
</evidence>
<dbReference type="EMBL" id="MRZV01000306">
    <property type="protein sequence ID" value="PIK53001.1"/>
    <property type="molecule type" value="Genomic_DNA"/>
</dbReference>
<organism evidence="2 3">
    <name type="scientific">Stichopus japonicus</name>
    <name type="common">Sea cucumber</name>
    <dbReference type="NCBI Taxonomy" id="307972"/>
    <lineage>
        <taxon>Eukaryota</taxon>
        <taxon>Metazoa</taxon>
        <taxon>Echinodermata</taxon>
        <taxon>Eleutherozoa</taxon>
        <taxon>Echinozoa</taxon>
        <taxon>Holothuroidea</taxon>
        <taxon>Aspidochirotacea</taxon>
        <taxon>Aspidochirotida</taxon>
        <taxon>Stichopodidae</taxon>
        <taxon>Apostichopus</taxon>
    </lineage>
</organism>
<dbReference type="InterPro" id="IPR029144">
    <property type="entry name" value="Thr_synth_N"/>
</dbReference>
<dbReference type="PANTHER" id="PTHR43515">
    <property type="entry name" value="THREONINE SYNTHASE-LIKE 1"/>
    <property type="match status" value="1"/>
</dbReference>
<dbReference type="GO" id="GO:0005737">
    <property type="term" value="C:cytoplasm"/>
    <property type="evidence" value="ECO:0007669"/>
    <property type="project" value="TreeGrafter"/>
</dbReference>
<gene>
    <name evidence="2" type="ORF">BSL78_10110</name>
</gene>
<sequence length="208" mass="23153">MGSPGCGKTTTGQLLSARLGRPVTDIDDDFLEPYWGMPVAHKLSLVGNKMFIQEEGSALLKFQANPGSIVSLTGSNPLHSEAMDHVARSGLVIFVDVHYEDILQRLHKMKVDRLVTHREGQSIADVLQYRRSFYEKAYDLRALCERFESVESVTTKIDRLVQNFSSPMNYASTRSDSDGKAIHHFQDVILRGLAEDGGLFVPAKNSQV</sequence>
<dbReference type="SUPFAM" id="SSF52540">
    <property type="entry name" value="P-loop containing nucleoside triphosphate hydrolases"/>
    <property type="match status" value="1"/>
</dbReference>